<feature type="signal peptide" evidence="3">
    <location>
        <begin position="1"/>
        <end position="26"/>
    </location>
</feature>
<proteinExistence type="predicted"/>
<accession>A0A9Y2B6X5</accession>
<evidence type="ECO:0008006" key="6">
    <source>
        <dbReference type="Google" id="ProtNLM"/>
    </source>
</evidence>
<keyword evidence="2" id="KW-1133">Transmembrane helix</keyword>
<feature type="region of interest" description="Disordered" evidence="1">
    <location>
        <begin position="227"/>
        <end position="272"/>
    </location>
</feature>
<evidence type="ECO:0000313" key="4">
    <source>
        <dbReference type="EMBL" id="WIW96589.1"/>
    </source>
</evidence>
<feature type="region of interest" description="Disordered" evidence="1">
    <location>
        <begin position="113"/>
        <end position="137"/>
    </location>
</feature>
<evidence type="ECO:0000256" key="1">
    <source>
        <dbReference type="SAM" id="MobiDB-lite"/>
    </source>
</evidence>
<dbReference type="KEGG" id="arue:QQX03_05685"/>
<keyword evidence="3" id="KW-0732">Signal</keyword>
<keyword evidence="2" id="KW-0472">Membrane</keyword>
<evidence type="ECO:0000256" key="2">
    <source>
        <dbReference type="SAM" id="Phobius"/>
    </source>
</evidence>
<gene>
    <name evidence="4" type="ORF">QQX03_05685</name>
</gene>
<sequence>MAQFVKLAVASGTLAAVSLMTAPVAAADIPAIAPAVHSELPQFDVFSADAMTAEHHRRYRYRGYRHRHRVDAGDVLAGVLIIGGIAAIANAASNSERRERNERYRDYREDRNDYRRDRDDRRDTRRSSGSGRGIDGAVDQCLAEIERDVRVDEVESVDRTGEGWRVTGTIFNGDRFTCTIGADGRIENVNYGDSFAAQDRSGSARPRQVRDNQYSDDRYRTAWAQVEREEQVDPDAELRSQQVPAYPGGPVDGDLEESPSDDRYAMAQVPAT</sequence>
<keyword evidence="2" id="KW-0812">Transmembrane</keyword>
<protein>
    <recommendedName>
        <fullName evidence="6">PepSY domain-containing protein</fullName>
    </recommendedName>
</protein>
<dbReference type="AlphaFoldDB" id="A0A9Y2B6X5"/>
<feature type="transmembrane region" description="Helical" evidence="2">
    <location>
        <begin position="75"/>
        <end position="93"/>
    </location>
</feature>
<reference evidence="4 5" key="1">
    <citation type="submission" date="2023-06" db="EMBL/GenBank/DDBJ databases">
        <title>Altererythrobacter rubellus NBRC 112769 genome.</title>
        <authorList>
            <person name="Zhang K."/>
        </authorList>
    </citation>
    <scope>NUCLEOTIDE SEQUENCE [LARGE SCALE GENOMIC DNA]</scope>
    <source>
        <strain evidence="4 5">NBRC 112769</strain>
    </source>
</reference>
<evidence type="ECO:0000313" key="5">
    <source>
        <dbReference type="Proteomes" id="UP001231445"/>
    </source>
</evidence>
<keyword evidence="5" id="KW-1185">Reference proteome</keyword>
<dbReference type="Proteomes" id="UP001231445">
    <property type="component" value="Chromosome"/>
</dbReference>
<dbReference type="EMBL" id="CP127221">
    <property type="protein sequence ID" value="WIW96589.1"/>
    <property type="molecule type" value="Genomic_DNA"/>
</dbReference>
<name>A0A9Y2B6X5_9SPHN</name>
<evidence type="ECO:0000256" key="3">
    <source>
        <dbReference type="SAM" id="SignalP"/>
    </source>
</evidence>
<feature type="region of interest" description="Disordered" evidence="1">
    <location>
        <begin position="197"/>
        <end position="216"/>
    </location>
</feature>
<organism evidence="4 5">
    <name type="scientific">Altererythrobacter rubellus</name>
    <dbReference type="NCBI Taxonomy" id="2173831"/>
    <lineage>
        <taxon>Bacteria</taxon>
        <taxon>Pseudomonadati</taxon>
        <taxon>Pseudomonadota</taxon>
        <taxon>Alphaproteobacteria</taxon>
        <taxon>Sphingomonadales</taxon>
        <taxon>Erythrobacteraceae</taxon>
        <taxon>Altererythrobacter</taxon>
    </lineage>
</organism>
<dbReference type="RefSeq" id="WP_285976892.1">
    <property type="nucleotide sequence ID" value="NZ_CP127221.1"/>
</dbReference>
<feature type="chain" id="PRO_5040834527" description="PepSY domain-containing protein" evidence="3">
    <location>
        <begin position="27"/>
        <end position="272"/>
    </location>
</feature>
<feature type="compositionally biased region" description="Basic and acidic residues" evidence="1">
    <location>
        <begin position="113"/>
        <end position="126"/>
    </location>
</feature>